<reference evidence="2" key="1">
    <citation type="journal article" date="2019" name="Int. J. Syst. Evol. Microbiol.">
        <title>The Global Catalogue of Microorganisms (GCM) 10K type strain sequencing project: providing services to taxonomists for standard genome sequencing and annotation.</title>
        <authorList>
            <consortium name="The Broad Institute Genomics Platform"/>
            <consortium name="The Broad Institute Genome Sequencing Center for Infectious Disease"/>
            <person name="Wu L."/>
            <person name="Ma J."/>
        </authorList>
    </citation>
    <scope>NUCLEOTIDE SEQUENCE [LARGE SCALE GENOMIC DNA]</scope>
    <source>
        <strain evidence="2">KCTC 52344</strain>
    </source>
</reference>
<dbReference type="RefSeq" id="WP_340235293.1">
    <property type="nucleotide sequence ID" value="NZ_JBBEWC010000004.1"/>
</dbReference>
<proteinExistence type="predicted"/>
<accession>A0ABW5J2L1</accession>
<keyword evidence="2" id="KW-1185">Reference proteome</keyword>
<evidence type="ECO:0000313" key="1">
    <source>
        <dbReference type="EMBL" id="MFD2519885.1"/>
    </source>
</evidence>
<organism evidence="1 2">
    <name type="scientific">Emticicia soli</name>
    <dbReference type="NCBI Taxonomy" id="2027878"/>
    <lineage>
        <taxon>Bacteria</taxon>
        <taxon>Pseudomonadati</taxon>
        <taxon>Bacteroidota</taxon>
        <taxon>Cytophagia</taxon>
        <taxon>Cytophagales</taxon>
        <taxon>Leadbetterellaceae</taxon>
        <taxon>Emticicia</taxon>
    </lineage>
</organism>
<comment type="caution">
    <text evidence="1">The sequence shown here is derived from an EMBL/GenBank/DDBJ whole genome shotgun (WGS) entry which is preliminary data.</text>
</comment>
<dbReference type="Proteomes" id="UP001597510">
    <property type="component" value="Unassembled WGS sequence"/>
</dbReference>
<protein>
    <submittedName>
        <fullName evidence="1">Uncharacterized protein</fullName>
    </submittedName>
</protein>
<dbReference type="EMBL" id="JBHULC010000004">
    <property type="protein sequence ID" value="MFD2519885.1"/>
    <property type="molecule type" value="Genomic_DNA"/>
</dbReference>
<sequence>MNKQEKRLYREELRAKFIKIIKFEEKFIFWQNHYTDLRYLDDSLYIQEYIKAEKGINDVYRLAEIRDTIYKEYEQMGIYEPVPITNQEKAFVSKYWFQDSLIFRKKENPPIYDYETYKVIFLQDVDKKADKLEYANKELIRITYHLENLTFNNEKISTPNEGKKNVRDFFEDLTNNKDNFNPDFTQLYECSTLTANVFLDLYFLASYHIPLNQYKRFLKIYLEKNGHIETDENKLLGYDLGFSEEQLNNLYFRLIEAGFLSTTTKLLYFINAFNGKVLCEDFEVIKWKSKTKGAIFIKHYLVDEEAFWQRYDYLFEKGSYKQLLNQSMNVNNTYNKFSMELLNIDKMISNNLLYIQ</sequence>
<evidence type="ECO:0000313" key="2">
    <source>
        <dbReference type="Proteomes" id="UP001597510"/>
    </source>
</evidence>
<gene>
    <name evidence="1" type="ORF">ACFSR2_03255</name>
</gene>
<name>A0ABW5J2L1_9BACT</name>